<dbReference type="InterPro" id="IPR016181">
    <property type="entry name" value="Acyl_CoA_acyltransferase"/>
</dbReference>
<dbReference type="Pfam" id="PF13527">
    <property type="entry name" value="Acetyltransf_9"/>
    <property type="match status" value="1"/>
</dbReference>
<dbReference type="Proteomes" id="UP000444174">
    <property type="component" value="Unassembled WGS sequence"/>
</dbReference>
<dbReference type="GO" id="GO:0016747">
    <property type="term" value="F:acyltransferase activity, transferring groups other than amino-acyl groups"/>
    <property type="evidence" value="ECO:0007669"/>
    <property type="project" value="InterPro"/>
</dbReference>
<keyword evidence="3" id="KW-1185">Reference proteome</keyword>
<reference evidence="2 3" key="1">
    <citation type="submission" date="2019-10" db="EMBL/GenBank/DDBJ databases">
        <title>Epibacterium sp. nov., isolated from seawater.</title>
        <authorList>
            <person name="Zhang X."/>
            <person name="Li N."/>
        </authorList>
    </citation>
    <scope>NUCLEOTIDE SEQUENCE [LARGE SCALE GENOMIC DNA]</scope>
    <source>
        <strain evidence="2 3">SM1979</strain>
    </source>
</reference>
<dbReference type="AlphaFoldDB" id="A0A843YES5"/>
<keyword evidence="2" id="KW-0808">Transferase</keyword>
<evidence type="ECO:0000259" key="1">
    <source>
        <dbReference type="PROSITE" id="PS51186"/>
    </source>
</evidence>
<dbReference type="EMBL" id="WIBF01000001">
    <property type="protein sequence ID" value="MQQ07347.1"/>
    <property type="molecule type" value="Genomic_DNA"/>
</dbReference>
<name>A0A843YES5_9RHOB</name>
<proteinExistence type="predicted"/>
<evidence type="ECO:0000313" key="2">
    <source>
        <dbReference type="EMBL" id="MQQ07347.1"/>
    </source>
</evidence>
<dbReference type="InterPro" id="IPR000182">
    <property type="entry name" value="GNAT_dom"/>
</dbReference>
<dbReference type="RefSeq" id="WP_153214239.1">
    <property type="nucleotide sequence ID" value="NZ_WIBF01000001.1"/>
</dbReference>
<dbReference type="CDD" id="cd04301">
    <property type="entry name" value="NAT_SF"/>
    <property type="match status" value="1"/>
</dbReference>
<accession>A0A843YES5</accession>
<sequence length="172" mass="18007">MTGDVFSIREARPDDYAAIFDLTQRAFAPTPYASGTEGHIVLALRDDGDLTLSLVAVAADQIIGHVAFSPATVGETNGAWYALGPVSVAPEQQKTGVGSRLITAGLDQLRGLPASGCVLIGSPSYYGRFGFTRCDGLTYGTVPAEYVQGLAFTSMSPVGEITFAPGFDVQPK</sequence>
<evidence type="ECO:0000313" key="3">
    <source>
        <dbReference type="Proteomes" id="UP000444174"/>
    </source>
</evidence>
<dbReference type="PROSITE" id="PS51186">
    <property type="entry name" value="GNAT"/>
    <property type="match status" value="1"/>
</dbReference>
<dbReference type="Gene3D" id="3.40.630.30">
    <property type="match status" value="1"/>
</dbReference>
<protein>
    <submittedName>
        <fullName evidence="2">GNAT family N-acetyltransferase</fullName>
    </submittedName>
</protein>
<organism evidence="2 3">
    <name type="scientific">Tritonibacter litoralis</name>
    <dbReference type="NCBI Taxonomy" id="2662264"/>
    <lineage>
        <taxon>Bacteria</taxon>
        <taxon>Pseudomonadati</taxon>
        <taxon>Pseudomonadota</taxon>
        <taxon>Alphaproteobacteria</taxon>
        <taxon>Rhodobacterales</taxon>
        <taxon>Paracoccaceae</taxon>
        <taxon>Tritonibacter</taxon>
    </lineage>
</organism>
<feature type="domain" description="N-acetyltransferase" evidence="1">
    <location>
        <begin position="6"/>
        <end position="151"/>
    </location>
</feature>
<dbReference type="SUPFAM" id="SSF55729">
    <property type="entry name" value="Acyl-CoA N-acyltransferases (Nat)"/>
    <property type="match status" value="1"/>
</dbReference>
<gene>
    <name evidence="2" type="ORF">GFB49_02665</name>
</gene>
<comment type="caution">
    <text evidence="2">The sequence shown here is derived from an EMBL/GenBank/DDBJ whole genome shotgun (WGS) entry which is preliminary data.</text>
</comment>